<dbReference type="InterPro" id="IPR036663">
    <property type="entry name" value="Fumarylacetoacetase_C_sf"/>
</dbReference>
<keyword evidence="4" id="KW-1185">Reference proteome</keyword>
<accession>A0A1S1H6S8</accession>
<dbReference type="AlphaFoldDB" id="A0A1S1H6S8"/>
<dbReference type="Pfam" id="PF01557">
    <property type="entry name" value="FAA_hydrolase"/>
    <property type="match status" value="1"/>
</dbReference>
<gene>
    <name evidence="3" type="primary">bphH2</name>
    <name evidence="3" type="ORF">BHE75_04595</name>
</gene>
<name>A0A1S1H6S8_9SPHN</name>
<evidence type="ECO:0000256" key="1">
    <source>
        <dbReference type="ARBA" id="ARBA00023239"/>
    </source>
</evidence>
<evidence type="ECO:0000259" key="2">
    <source>
        <dbReference type="Pfam" id="PF01557"/>
    </source>
</evidence>
<dbReference type="InterPro" id="IPR011234">
    <property type="entry name" value="Fumarylacetoacetase-like_C"/>
</dbReference>
<dbReference type="Proteomes" id="UP000179467">
    <property type="component" value="Unassembled WGS sequence"/>
</dbReference>
<dbReference type="Gene3D" id="3.90.850.10">
    <property type="entry name" value="Fumarylacetoacetase-like, C-terminal domain"/>
    <property type="match status" value="1"/>
</dbReference>
<dbReference type="PANTHER" id="PTHR30143:SF0">
    <property type="entry name" value="2-KETO-4-PENTENOATE HYDRATASE"/>
    <property type="match status" value="1"/>
</dbReference>
<dbReference type="GO" id="GO:0008684">
    <property type="term" value="F:2-oxopent-4-enoate hydratase activity"/>
    <property type="evidence" value="ECO:0007669"/>
    <property type="project" value="UniProtKB-EC"/>
</dbReference>
<reference evidence="3 4" key="1">
    <citation type="submission" date="2016-09" db="EMBL/GenBank/DDBJ databases">
        <title>Metabolic pathway, cell adaptation mechanisms and a novel monoxygenase revealed through proteogenomic-transcription analysis of a Sphingomonas haloaromaticamans strain degrading the fungicide ortho-phenylphenol.</title>
        <authorList>
            <person name="Perruchon C."/>
            <person name="Papadopoulou E.S."/>
            <person name="Rousidou C."/>
            <person name="Vasileiadis S."/>
            <person name="Tanou G."/>
            <person name="Amoutzias G."/>
            <person name="Molassiotis A."/>
            <person name="Karpouzas D.G."/>
        </authorList>
    </citation>
    <scope>NUCLEOTIDE SEQUENCE [LARGE SCALE GENOMIC DNA]</scope>
    <source>
        <strain evidence="3 4">P3</strain>
    </source>
</reference>
<feature type="domain" description="Fumarylacetoacetase-like C-terminal" evidence="2">
    <location>
        <begin position="77"/>
        <end position="259"/>
    </location>
</feature>
<sequence length="267" mass="28567">MTKNENMDELYQDLAGELRRAYRSGPIPPLSARTGLTDVDSAYAVQSTNTRIWVEQGRRIIGRKIGLTSEAVQRQLGVDQPDFGVLFADMAIEDGGELLASQVLQPRAEAEVALVMARDLDNPEATLDDVLAATAYALPAIEIVDSRIADWKISFFDTVADNASSGFFVVGSEPIRLGDFDLATCAMVLEVNGHEVSTGVGANCLGHPLAAAAWLVRTLSSFGETLRAGDIVLTGALGPMKPISPGDVVRTHITGLGSAMFRYTNDL</sequence>
<dbReference type="RefSeq" id="WP_234832057.1">
    <property type="nucleotide sequence ID" value="NZ_MIPT01000003.1"/>
</dbReference>
<dbReference type="InterPro" id="IPR050772">
    <property type="entry name" value="Hydratase-Decarb/MhpD_sf"/>
</dbReference>
<protein>
    <submittedName>
        <fullName evidence="3">2-keto-4-pentenoate hydratase</fullName>
        <ecNumber evidence="3">4.2.1.80</ecNumber>
    </submittedName>
</protein>
<dbReference type="PANTHER" id="PTHR30143">
    <property type="entry name" value="ACID HYDRATASE"/>
    <property type="match status" value="1"/>
</dbReference>
<dbReference type="GO" id="GO:0005737">
    <property type="term" value="C:cytoplasm"/>
    <property type="evidence" value="ECO:0007669"/>
    <property type="project" value="TreeGrafter"/>
</dbReference>
<proteinExistence type="predicted"/>
<comment type="caution">
    <text evidence="3">The sequence shown here is derived from an EMBL/GenBank/DDBJ whole genome shotgun (WGS) entry which is preliminary data.</text>
</comment>
<keyword evidence="1 3" id="KW-0456">Lyase</keyword>
<evidence type="ECO:0000313" key="4">
    <source>
        <dbReference type="Proteomes" id="UP000179467"/>
    </source>
</evidence>
<evidence type="ECO:0000313" key="3">
    <source>
        <dbReference type="EMBL" id="OHT17797.1"/>
    </source>
</evidence>
<organism evidence="3 4">
    <name type="scientific">Edaphosphingomonas haloaromaticamans</name>
    <dbReference type="NCBI Taxonomy" id="653954"/>
    <lineage>
        <taxon>Bacteria</taxon>
        <taxon>Pseudomonadati</taxon>
        <taxon>Pseudomonadota</taxon>
        <taxon>Alphaproteobacteria</taxon>
        <taxon>Sphingomonadales</taxon>
        <taxon>Rhizorhabdaceae</taxon>
        <taxon>Edaphosphingomonas</taxon>
    </lineage>
</organism>
<dbReference type="EC" id="4.2.1.80" evidence="3"/>
<dbReference type="EMBL" id="MIPT01000003">
    <property type="protein sequence ID" value="OHT17797.1"/>
    <property type="molecule type" value="Genomic_DNA"/>
</dbReference>
<dbReference type="SUPFAM" id="SSF56529">
    <property type="entry name" value="FAH"/>
    <property type="match status" value="1"/>
</dbReference>